<proteinExistence type="predicted"/>
<dbReference type="Proteomes" id="UP000675880">
    <property type="component" value="Unassembled WGS sequence"/>
</dbReference>
<reference evidence="2 3" key="1">
    <citation type="submission" date="2021-02" db="EMBL/GenBank/DDBJ databases">
        <authorList>
            <person name="Han P."/>
        </authorList>
    </citation>
    <scope>NUCLEOTIDE SEQUENCE [LARGE SCALE GENOMIC DNA]</scope>
    <source>
        <strain evidence="2">Candidatus Nitrospira sp. ZN2</strain>
    </source>
</reference>
<dbReference type="RefSeq" id="WP_213043895.1">
    <property type="nucleotide sequence ID" value="NZ_CAJNBJ010000019.1"/>
</dbReference>
<keyword evidence="1" id="KW-1133">Transmembrane helix</keyword>
<protein>
    <submittedName>
        <fullName evidence="2">Uncharacterized protein</fullName>
    </submittedName>
</protein>
<evidence type="ECO:0000256" key="1">
    <source>
        <dbReference type="SAM" id="Phobius"/>
    </source>
</evidence>
<accession>A0ABN7M8R0</accession>
<evidence type="ECO:0000313" key="2">
    <source>
        <dbReference type="EMBL" id="CAE6791545.1"/>
    </source>
</evidence>
<name>A0ABN7M8R0_9BACT</name>
<dbReference type="EMBL" id="CAJNBJ010000019">
    <property type="protein sequence ID" value="CAE6791545.1"/>
    <property type="molecule type" value="Genomic_DNA"/>
</dbReference>
<gene>
    <name evidence="2" type="ORF">NSPZN2_60032</name>
</gene>
<keyword evidence="1" id="KW-0812">Transmembrane</keyword>
<sequence>MTKVFVFGLCLAVLVPAGSEARCRTVGESASLGSEYGTFPLYPAEQMVTAGQKRGSVVLQWAGYGIGVPLFVVAMPFAMVGAVAGAVSHPWTRCQEIEGRG</sequence>
<keyword evidence="3" id="KW-1185">Reference proteome</keyword>
<keyword evidence="1" id="KW-0472">Membrane</keyword>
<evidence type="ECO:0000313" key="3">
    <source>
        <dbReference type="Proteomes" id="UP000675880"/>
    </source>
</evidence>
<comment type="caution">
    <text evidence="2">The sequence shown here is derived from an EMBL/GenBank/DDBJ whole genome shotgun (WGS) entry which is preliminary data.</text>
</comment>
<feature type="transmembrane region" description="Helical" evidence="1">
    <location>
        <begin position="61"/>
        <end position="87"/>
    </location>
</feature>
<organism evidence="2 3">
    <name type="scientific">Nitrospira defluvii</name>
    <dbReference type="NCBI Taxonomy" id="330214"/>
    <lineage>
        <taxon>Bacteria</taxon>
        <taxon>Pseudomonadati</taxon>
        <taxon>Nitrospirota</taxon>
        <taxon>Nitrospiria</taxon>
        <taxon>Nitrospirales</taxon>
        <taxon>Nitrospiraceae</taxon>
        <taxon>Nitrospira</taxon>
    </lineage>
</organism>